<dbReference type="OrthoDB" id="36424at2157"/>
<dbReference type="InterPro" id="IPR005358">
    <property type="entry name" value="Puta_zinc/iron-chelating_dom"/>
</dbReference>
<accession>Q0W125</accession>
<dbReference type="RefSeq" id="WP_012034676.1">
    <property type="nucleotide sequence ID" value="NC_009464.1"/>
</dbReference>
<evidence type="ECO:0000313" key="2">
    <source>
        <dbReference type="Proteomes" id="UP000000663"/>
    </source>
</evidence>
<gene>
    <name evidence="1" type="ORF">RRC161</name>
</gene>
<dbReference type="PANTHER" id="PTHR35866">
    <property type="entry name" value="PUTATIVE-RELATED"/>
    <property type="match status" value="1"/>
</dbReference>
<dbReference type="Pfam" id="PF03692">
    <property type="entry name" value="CxxCxxCC"/>
    <property type="match status" value="1"/>
</dbReference>
<evidence type="ECO:0000313" key="1">
    <source>
        <dbReference type="EMBL" id="CAJ37918.1"/>
    </source>
</evidence>
<dbReference type="eggNOG" id="arCOG02579">
    <property type="taxonomic scope" value="Archaea"/>
</dbReference>
<dbReference type="AlphaFoldDB" id="Q0W125"/>
<dbReference type="GeneID" id="25397261"/>
<dbReference type="Proteomes" id="UP000000663">
    <property type="component" value="Chromosome"/>
</dbReference>
<reference evidence="1 2" key="1">
    <citation type="journal article" date="2006" name="Science">
        <title>Genome of rice cluster I archaea -- the key methane producers in the rice rhizosphere.</title>
        <authorList>
            <person name="Erkel C."/>
            <person name="Kube M."/>
            <person name="Reinhardt R."/>
            <person name="Liesack W."/>
        </authorList>
    </citation>
    <scope>NUCLEOTIDE SEQUENCE [LARGE SCALE GENOMIC DNA]</scope>
    <source>
        <strain evidence="2">DSM 22066 / NBRC 105507 / MRE50</strain>
    </source>
</reference>
<dbReference type="STRING" id="351160.RRC161"/>
<organism evidence="1 2">
    <name type="scientific">Methanocella arvoryzae (strain DSM 22066 / NBRC 105507 / MRE50)</name>
    <dbReference type="NCBI Taxonomy" id="351160"/>
    <lineage>
        <taxon>Archaea</taxon>
        <taxon>Methanobacteriati</taxon>
        <taxon>Methanobacteriota</taxon>
        <taxon>Stenosarchaea group</taxon>
        <taxon>Methanomicrobia</taxon>
        <taxon>Methanocellales</taxon>
        <taxon>Methanocellaceae</taxon>
        <taxon>Methanocella</taxon>
    </lineage>
</organism>
<evidence type="ECO:0008006" key="3">
    <source>
        <dbReference type="Google" id="ProtNLM"/>
    </source>
</evidence>
<sequence length="221" mass="25377">MMVNGLPVVKGSDLACAGCGTCCTVYGLVDLHVTDIFRISEFLGLTPEQFFDRYTYLAEDKDGNWAFSLDINGGCRFRIDDRCSIYPVRPDTCALYPFNYICVNLSGTTKKEIAQYPQCFVHNLEENMLVVPDIERTIDSRIMFMVKETYMAGFDGTFREEEARPFHEKGLMLVKNPRMRDMMYRKLLKEMMLKVPVNEDTMEPALSEQDIKAICDHVRGI</sequence>
<dbReference type="KEGG" id="rci:RRC161"/>
<keyword evidence="2" id="KW-1185">Reference proteome</keyword>
<protein>
    <recommendedName>
        <fullName evidence="3">Fe-S-cluster oxidoreductase</fullName>
    </recommendedName>
</protein>
<proteinExistence type="predicted"/>
<dbReference type="EMBL" id="AM114193">
    <property type="protein sequence ID" value="CAJ37918.1"/>
    <property type="molecule type" value="Genomic_DNA"/>
</dbReference>
<dbReference type="PANTHER" id="PTHR35866:SF1">
    <property type="entry name" value="YKGJ FAMILY CYSTEINE CLUSTER PROTEIN"/>
    <property type="match status" value="1"/>
</dbReference>
<name>Q0W125_METAR</name>